<feature type="transmembrane region" description="Helical" evidence="2">
    <location>
        <begin position="608"/>
        <end position="628"/>
    </location>
</feature>
<organism evidence="3 4">
    <name type="scientific">Microbispora bryophytorum</name>
    <dbReference type="NCBI Taxonomy" id="1460882"/>
    <lineage>
        <taxon>Bacteria</taxon>
        <taxon>Bacillati</taxon>
        <taxon>Actinomycetota</taxon>
        <taxon>Actinomycetes</taxon>
        <taxon>Streptosporangiales</taxon>
        <taxon>Streptosporangiaceae</taxon>
        <taxon>Microbispora</taxon>
    </lineage>
</organism>
<evidence type="ECO:0000256" key="1">
    <source>
        <dbReference type="SAM" id="MobiDB-lite"/>
    </source>
</evidence>
<feature type="transmembrane region" description="Helical" evidence="2">
    <location>
        <begin position="731"/>
        <end position="752"/>
    </location>
</feature>
<keyword evidence="4" id="KW-1185">Reference proteome</keyword>
<feature type="transmembrane region" description="Helical" evidence="2">
    <location>
        <begin position="525"/>
        <end position="547"/>
    </location>
</feature>
<feature type="transmembrane region" description="Helical" evidence="2">
    <location>
        <begin position="457"/>
        <end position="477"/>
    </location>
</feature>
<gene>
    <name evidence="3" type="ORF">GCM10011574_35670</name>
</gene>
<keyword evidence="2" id="KW-1133">Transmembrane helix</keyword>
<dbReference type="Proteomes" id="UP000653480">
    <property type="component" value="Unassembled WGS sequence"/>
</dbReference>
<feature type="transmembrane region" description="Helical" evidence="2">
    <location>
        <begin position="667"/>
        <end position="688"/>
    </location>
</feature>
<feature type="transmembrane region" description="Helical" evidence="2">
    <location>
        <begin position="426"/>
        <end position="445"/>
    </location>
</feature>
<dbReference type="Gene3D" id="3.40.720.10">
    <property type="entry name" value="Alkaline Phosphatase, subunit A"/>
    <property type="match status" value="1"/>
</dbReference>
<protein>
    <submittedName>
        <fullName evidence="3">Uncharacterized protein</fullName>
    </submittedName>
</protein>
<comment type="caution">
    <text evidence="3">The sequence shown here is derived from an EMBL/GenBank/DDBJ whole genome shotgun (WGS) entry which is preliminary data.</text>
</comment>
<sequence>MDCCAAVSGSDSVVASFFKITHRDCTYGDCVYGDWGSPVRGTWMKRAVVAVVFGVSAVASAPAASASAGLTAASAGLTTASAGLTAGPATAAGERVVLVGIPGLMWSDVTPADTPNLWRLAGDSAVGSLSVRAVRKDTCPYDAWLTVSAGVRSAVGGACGMAPTPKADGEGAVIPEFSWLWEVREQREAGTLGQALHAAGRTTMAVGPGAALALADREGRVDVYAPSPAEVAQWTRGDVVAVEIPDLVAPYVSGDRLTDVPERLPADARRAAARAADAKLGAFLPRLGSATVLVAGLSDHGSVPHLRTAMLHGPGSDPGSASSGGPARTLGARSTHRDNMIILPDITATILARTGVAAPPAVVGVPVETHATDANLDERVAALRTADVAGQTIRDTTGVFFTTLAVLQVVFYVTAFLLLRRRDGLPAVRAAAVALAAIPVSTYLVNLTPWARTAQPAVMLFASIAAIAVALTVAALAGPWRRGVLGPLTVIAAVTAAVLLGDLLTGTPLQLNSLMGYTGVVGARYYGLGNIPFALLATAVLLVTTAAADRLVRAGRKTVAVALVAALGAFAMLLDGWPGVGSDFGGVIAFVPGIAVTALIVAGKRVSIVKLGAFCAAGGVLVMAIAYLDYLRPPASQTHLGRFVGQVADGTFLPVISRKLGAMLSTLLSPNLMPVVITAFAFLVFALLRPGAASAGVLPIAFERAPMLRAGLLGALVSGLVGMLVNDSGAAVLSMALALAVPLVLSAGIRALQHGEAVLPAGSPGPAASPAAA</sequence>
<keyword evidence="2" id="KW-0472">Membrane</keyword>
<feature type="transmembrane region" description="Helical" evidence="2">
    <location>
        <begin position="399"/>
        <end position="419"/>
    </location>
</feature>
<evidence type="ECO:0000256" key="2">
    <source>
        <dbReference type="SAM" id="Phobius"/>
    </source>
</evidence>
<evidence type="ECO:0000313" key="4">
    <source>
        <dbReference type="Proteomes" id="UP000653480"/>
    </source>
</evidence>
<name>A0A8H9LE98_9ACTN</name>
<proteinExistence type="predicted"/>
<reference evidence="3" key="2">
    <citation type="submission" date="2020-09" db="EMBL/GenBank/DDBJ databases">
        <authorList>
            <person name="Sun Q."/>
            <person name="Zhou Y."/>
        </authorList>
    </citation>
    <scope>NUCLEOTIDE SEQUENCE</scope>
    <source>
        <strain evidence="3">CGMCC 4.7138</strain>
    </source>
</reference>
<feature type="transmembrane region" description="Helical" evidence="2">
    <location>
        <begin position="484"/>
        <end position="505"/>
    </location>
</feature>
<feature type="transmembrane region" description="Helical" evidence="2">
    <location>
        <begin position="559"/>
        <end position="578"/>
    </location>
</feature>
<evidence type="ECO:0000313" key="3">
    <source>
        <dbReference type="EMBL" id="GGO14825.1"/>
    </source>
</evidence>
<dbReference type="SUPFAM" id="SSF53649">
    <property type="entry name" value="Alkaline phosphatase-like"/>
    <property type="match status" value="1"/>
</dbReference>
<feature type="transmembrane region" description="Helical" evidence="2">
    <location>
        <begin position="708"/>
        <end position="725"/>
    </location>
</feature>
<keyword evidence="2" id="KW-0812">Transmembrane</keyword>
<feature type="region of interest" description="Disordered" evidence="1">
    <location>
        <begin position="311"/>
        <end position="332"/>
    </location>
</feature>
<dbReference type="EMBL" id="BMMN01000005">
    <property type="protein sequence ID" value="GGO14825.1"/>
    <property type="molecule type" value="Genomic_DNA"/>
</dbReference>
<dbReference type="InterPro" id="IPR017850">
    <property type="entry name" value="Alkaline_phosphatase_core_sf"/>
</dbReference>
<dbReference type="AlphaFoldDB" id="A0A8H9LE98"/>
<feature type="compositionally biased region" description="Low complexity" evidence="1">
    <location>
        <begin position="313"/>
        <end position="327"/>
    </location>
</feature>
<accession>A0A8H9LE98</accession>
<feature type="transmembrane region" description="Helical" evidence="2">
    <location>
        <begin position="584"/>
        <end position="601"/>
    </location>
</feature>
<reference evidence="3" key="1">
    <citation type="journal article" date="2014" name="Int. J. Syst. Evol. Microbiol.">
        <title>Complete genome sequence of Corynebacterium casei LMG S-19264T (=DSM 44701T), isolated from a smear-ripened cheese.</title>
        <authorList>
            <consortium name="US DOE Joint Genome Institute (JGI-PGF)"/>
            <person name="Walter F."/>
            <person name="Albersmeier A."/>
            <person name="Kalinowski J."/>
            <person name="Ruckert C."/>
        </authorList>
    </citation>
    <scope>NUCLEOTIDE SEQUENCE</scope>
    <source>
        <strain evidence="3">CGMCC 4.7138</strain>
    </source>
</reference>